<comment type="similarity">
    <text evidence="2">Belongs to the multi antimicrobial extrusion (MATE) (TC 2.A.66.1) family.</text>
</comment>
<dbReference type="InterPro" id="IPR044644">
    <property type="entry name" value="DinF-like"/>
</dbReference>
<dbReference type="GO" id="GO:0015137">
    <property type="term" value="F:citrate transmembrane transporter activity"/>
    <property type="evidence" value="ECO:0007669"/>
    <property type="project" value="TreeGrafter"/>
</dbReference>
<sequence length="176" mass="18752">MVRAFFDETSFLLLARVIAVTFCAILACAFAEKDYKKVTAATSRVLQMSFVLGVGLAVVVGAGLYFGSGIFSKDASVLHLISIGVPFVAATQPINSIAFVFDGVNFGASDFAYTAYSMVFVAGASIASLFILSKSNGFIGIWVALTIYMVLRSFAGVLRMGTGTGPWRFLRSRPIA</sequence>
<evidence type="ECO:0000313" key="7">
    <source>
        <dbReference type="EMBL" id="KAA3469532.1"/>
    </source>
</evidence>
<proteinExistence type="inferred from homology"/>
<feature type="transmembrane region" description="Helical" evidence="6">
    <location>
        <begin position="12"/>
        <end position="30"/>
    </location>
</feature>
<evidence type="ECO:0000256" key="6">
    <source>
        <dbReference type="SAM" id="Phobius"/>
    </source>
</evidence>
<feature type="transmembrane region" description="Helical" evidence="6">
    <location>
        <begin position="50"/>
        <end position="71"/>
    </location>
</feature>
<keyword evidence="5 6" id="KW-0472">Membrane</keyword>
<dbReference type="PANTHER" id="PTHR42893">
    <property type="entry name" value="PROTEIN DETOXIFICATION 44, CHLOROPLASTIC-RELATED"/>
    <property type="match status" value="1"/>
</dbReference>
<dbReference type="EMBL" id="SMMG02000006">
    <property type="protein sequence ID" value="KAA3469532.1"/>
    <property type="molecule type" value="Genomic_DNA"/>
</dbReference>
<dbReference type="AlphaFoldDB" id="A0A5B6VK65"/>
<dbReference type="GO" id="GO:0016020">
    <property type="term" value="C:membrane"/>
    <property type="evidence" value="ECO:0007669"/>
    <property type="project" value="UniProtKB-SubCell"/>
</dbReference>
<evidence type="ECO:0000256" key="5">
    <source>
        <dbReference type="ARBA" id="ARBA00023136"/>
    </source>
</evidence>
<gene>
    <name evidence="7" type="ORF">EPI10_015309</name>
</gene>
<dbReference type="PROSITE" id="PS51257">
    <property type="entry name" value="PROKAR_LIPOPROTEIN"/>
    <property type="match status" value="1"/>
</dbReference>
<evidence type="ECO:0000256" key="4">
    <source>
        <dbReference type="ARBA" id="ARBA00022989"/>
    </source>
</evidence>
<dbReference type="PANTHER" id="PTHR42893:SF11">
    <property type="entry name" value="PROTEIN DETOXIFICATION 43"/>
    <property type="match status" value="1"/>
</dbReference>
<accession>A0A5B6VK65</accession>
<organism evidence="7 8">
    <name type="scientific">Gossypium australe</name>
    <dbReference type="NCBI Taxonomy" id="47621"/>
    <lineage>
        <taxon>Eukaryota</taxon>
        <taxon>Viridiplantae</taxon>
        <taxon>Streptophyta</taxon>
        <taxon>Embryophyta</taxon>
        <taxon>Tracheophyta</taxon>
        <taxon>Spermatophyta</taxon>
        <taxon>Magnoliopsida</taxon>
        <taxon>eudicotyledons</taxon>
        <taxon>Gunneridae</taxon>
        <taxon>Pentapetalae</taxon>
        <taxon>rosids</taxon>
        <taxon>malvids</taxon>
        <taxon>Malvales</taxon>
        <taxon>Malvaceae</taxon>
        <taxon>Malvoideae</taxon>
        <taxon>Gossypium</taxon>
    </lineage>
</organism>
<dbReference type="Proteomes" id="UP000325315">
    <property type="component" value="Unassembled WGS sequence"/>
</dbReference>
<keyword evidence="3 6" id="KW-0812">Transmembrane</keyword>
<evidence type="ECO:0000256" key="3">
    <source>
        <dbReference type="ARBA" id="ARBA00022692"/>
    </source>
</evidence>
<dbReference type="OrthoDB" id="2126698at2759"/>
<name>A0A5B6VK65_9ROSI</name>
<feature type="transmembrane region" description="Helical" evidence="6">
    <location>
        <begin position="113"/>
        <end position="132"/>
    </location>
</feature>
<feature type="transmembrane region" description="Helical" evidence="6">
    <location>
        <begin position="138"/>
        <end position="158"/>
    </location>
</feature>
<protein>
    <submittedName>
        <fullName evidence="7">MATE efflux family protein FRD3</fullName>
    </submittedName>
</protein>
<comment type="subcellular location">
    <subcellularLocation>
        <location evidence="1">Membrane</location>
        <topology evidence="1">Multi-pass membrane protein</topology>
    </subcellularLocation>
</comment>
<evidence type="ECO:0000256" key="1">
    <source>
        <dbReference type="ARBA" id="ARBA00004141"/>
    </source>
</evidence>
<dbReference type="Pfam" id="PF01554">
    <property type="entry name" value="MatE"/>
    <property type="match status" value="1"/>
</dbReference>
<dbReference type="InterPro" id="IPR002528">
    <property type="entry name" value="MATE_fam"/>
</dbReference>
<reference evidence="8" key="1">
    <citation type="journal article" date="2019" name="Plant Biotechnol. J.">
        <title>Genome sequencing of the Australian wild diploid species Gossypium australe highlights disease resistance and delayed gland morphogenesis.</title>
        <authorList>
            <person name="Cai Y."/>
            <person name="Cai X."/>
            <person name="Wang Q."/>
            <person name="Wang P."/>
            <person name="Zhang Y."/>
            <person name="Cai C."/>
            <person name="Xu Y."/>
            <person name="Wang K."/>
            <person name="Zhou Z."/>
            <person name="Wang C."/>
            <person name="Geng S."/>
            <person name="Li B."/>
            <person name="Dong Q."/>
            <person name="Hou Y."/>
            <person name="Wang H."/>
            <person name="Ai P."/>
            <person name="Liu Z."/>
            <person name="Yi F."/>
            <person name="Sun M."/>
            <person name="An G."/>
            <person name="Cheng J."/>
            <person name="Zhang Y."/>
            <person name="Shi Q."/>
            <person name="Xie Y."/>
            <person name="Shi X."/>
            <person name="Chang Y."/>
            <person name="Huang F."/>
            <person name="Chen Y."/>
            <person name="Hong S."/>
            <person name="Mi L."/>
            <person name="Sun Q."/>
            <person name="Zhang L."/>
            <person name="Zhou B."/>
            <person name="Peng R."/>
            <person name="Zhang X."/>
            <person name="Liu F."/>
        </authorList>
    </citation>
    <scope>NUCLEOTIDE SEQUENCE [LARGE SCALE GENOMIC DNA]</scope>
    <source>
        <strain evidence="8">cv. PA1801</strain>
    </source>
</reference>
<keyword evidence="8" id="KW-1185">Reference proteome</keyword>
<comment type="caution">
    <text evidence="7">The sequence shown here is derived from an EMBL/GenBank/DDBJ whole genome shotgun (WGS) entry which is preliminary data.</text>
</comment>
<feature type="transmembrane region" description="Helical" evidence="6">
    <location>
        <begin position="77"/>
        <end position="101"/>
    </location>
</feature>
<evidence type="ECO:0000256" key="2">
    <source>
        <dbReference type="ARBA" id="ARBA00010199"/>
    </source>
</evidence>
<evidence type="ECO:0000313" key="8">
    <source>
        <dbReference type="Proteomes" id="UP000325315"/>
    </source>
</evidence>
<keyword evidence="4 6" id="KW-1133">Transmembrane helix</keyword>